<evidence type="ECO:0000313" key="3">
    <source>
        <dbReference type="EMBL" id="BAG41736.1"/>
    </source>
</evidence>
<dbReference type="Proteomes" id="UP000001034">
    <property type="component" value="Segment"/>
</dbReference>
<proteinExistence type="predicted"/>
<dbReference type="OrthoDB" id="11529at10239"/>
<feature type="compositionally biased region" description="Polar residues" evidence="1">
    <location>
        <begin position="434"/>
        <end position="452"/>
    </location>
</feature>
<keyword evidence="4" id="KW-1185">Reference proteome</keyword>
<protein>
    <recommendedName>
        <fullName evidence="2">Ryanodine receptor Ryr domain-containing protein</fullName>
    </recommendedName>
</protein>
<dbReference type="RefSeq" id="YP_001950166.1">
    <property type="nucleotide sequence ID" value="NC_010811.2"/>
</dbReference>
<feature type="region of interest" description="Disordered" evidence="1">
    <location>
        <begin position="432"/>
        <end position="452"/>
    </location>
</feature>
<accession>B2ZYA3</accession>
<dbReference type="EMBL" id="AB366653">
    <property type="protein sequence ID" value="BAG41736.1"/>
    <property type="molecule type" value="Genomic_DNA"/>
</dbReference>
<name>B2ZYA3_9CAUD</name>
<feature type="region of interest" description="Disordered" evidence="1">
    <location>
        <begin position="353"/>
        <end position="398"/>
    </location>
</feature>
<evidence type="ECO:0000259" key="2">
    <source>
        <dbReference type="Pfam" id="PF02026"/>
    </source>
</evidence>
<evidence type="ECO:0000313" key="4">
    <source>
        <dbReference type="Proteomes" id="UP000001034"/>
    </source>
</evidence>
<dbReference type="KEGG" id="vg:6369879"/>
<dbReference type="GeneID" id="6369879"/>
<dbReference type="Gene3D" id="6.20.350.10">
    <property type="match status" value="1"/>
</dbReference>
<reference evidence="3 4" key="1">
    <citation type="journal article" date="2010" name="Virology">
        <title>A jumbo phage infecting the phytopathogen Ralstonia solanacearum defines a new lineage of the Myoviridae family.</title>
        <authorList>
            <person name="Yamada T."/>
            <person name="Satoh S."/>
            <person name="Ishikawa H."/>
            <person name="Fujiwara A."/>
            <person name="Kawasaki T."/>
            <person name="Fujie M."/>
            <person name="Ogata H."/>
        </authorList>
    </citation>
    <scope>NUCLEOTIDE SEQUENCE [LARGE SCALE GENOMIC DNA]</scope>
</reference>
<dbReference type="Pfam" id="PF02026">
    <property type="entry name" value="RyR"/>
    <property type="match status" value="1"/>
</dbReference>
<sequence>MTVNNLHLEYVETLDDLKQIVGKTIQGVSVCGNTWTLYFTDGYDLDIVSTSDLGLVGKLSHLKPTSDPSMEQPQIEAQPETNQQTNGVPRRIAHIQVAGNPTLDQLQQVAQSFASRTAEDANVVTSNLVTSQVEYLDLSGIVVRGCITVDDIAQVARAVNTAYMSLSDEDKKPWNEVSEQTKNSLYFGIQQQLRYGYTAQQQHEAWCESKRAEGWVYGAKKDVEAKTHPLLVDFSDLTEEHRTKDSLFIAVVQSMKGYLPKPQTTNLIPIQVWNGGPVAEDRSWQDIPFANLMSGVVFRQQTNKDQYLLARTDAYVNYLAGPVPQYAIDTALVTPGPIVDNVQQWTPVSLNAAQPTAEQTAPEQAAAEQTAAEQTAAEQTAAEQTAAEQPVAEQTADDVPPYIRQCAIEAGEDPVTYYEAFKQFQAFKQAKPAVQSTANDGSNPDANYVNQQ</sequence>
<organism evidence="3 4">
    <name type="scientific">Ralstonia phage phiRSL1</name>
    <dbReference type="NCBI Taxonomy" id="1980924"/>
    <lineage>
        <taxon>Viruses</taxon>
        <taxon>Duplodnaviria</taxon>
        <taxon>Heunggongvirae</taxon>
        <taxon>Uroviricota</taxon>
        <taxon>Caudoviricetes</taxon>
        <taxon>Mieseafarmvirus</taxon>
        <taxon>Mieseafarmvirus RSL1</taxon>
    </lineage>
</organism>
<evidence type="ECO:0000256" key="1">
    <source>
        <dbReference type="SAM" id="MobiDB-lite"/>
    </source>
</evidence>
<feature type="region of interest" description="Disordered" evidence="1">
    <location>
        <begin position="63"/>
        <end position="87"/>
    </location>
</feature>
<feature type="domain" description="Ryanodine receptor Ryr" evidence="2">
    <location>
        <begin position="198"/>
        <end position="245"/>
    </location>
</feature>
<feature type="compositionally biased region" description="Low complexity" evidence="1">
    <location>
        <begin position="353"/>
        <end position="394"/>
    </location>
</feature>
<dbReference type="InterPro" id="IPR003032">
    <property type="entry name" value="Ryanodine_rcpt"/>
</dbReference>